<feature type="domain" description="S1 motif" evidence="7">
    <location>
        <begin position="27"/>
        <end position="96"/>
    </location>
</feature>
<feature type="domain" description="S1 motif" evidence="7">
    <location>
        <begin position="192"/>
        <end position="260"/>
    </location>
</feature>
<dbReference type="InterPro" id="IPR003029">
    <property type="entry name" value="S1_domain"/>
</dbReference>
<evidence type="ECO:0000313" key="8">
    <source>
        <dbReference type="EMBL" id="AKS28490.1"/>
    </source>
</evidence>
<feature type="domain" description="S1 motif" evidence="7">
    <location>
        <begin position="114"/>
        <end position="178"/>
    </location>
</feature>
<dbReference type="PANTHER" id="PTHR10724:SF7">
    <property type="entry name" value="SMALL RIBOSOMAL SUBUNIT PROTEIN BS1C"/>
    <property type="match status" value="1"/>
</dbReference>
<dbReference type="PANTHER" id="PTHR10724">
    <property type="entry name" value="30S RIBOSOMAL PROTEIN S1"/>
    <property type="match status" value="1"/>
</dbReference>
<sequence>MTKNNEGFTHRNFAAVLQKYKYDLNLGDIVAGTIFSFELNGVLVDIGTPISAYLPIQEISSSENLNKFSSLNINDTREFFLLDYNVCSKQLILSIRRLEYIRAWKRIRQLVAEDSLLDVMIKGFNKGGMIVNLEGIAGFVPNSHLGSFKKNDRCVNKLIKLKLLSVEEKSNSLILSHRRALIAQASSALIVGNIIEGRINQITPYGLFVNVGSLKGLIHISEMNIQIIDQLSSHFKVGNNIKAIIIHVDKNRQIITIHETFKIKFTILYKTNYPPPTIVIISSLSWSLK</sequence>
<dbReference type="GeneID" id="26939253"/>
<keyword evidence="3" id="KW-0150">Chloroplast</keyword>
<dbReference type="SUPFAM" id="SSF50249">
    <property type="entry name" value="Nucleic acid-binding proteins"/>
    <property type="match status" value="3"/>
</dbReference>
<dbReference type="InterPro" id="IPR012340">
    <property type="entry name" value="NA-bd_OB-fold"/>
</dbReference>
<dbReference type="GO" id="GO:1990904">
    <property type="term" value="C:ribonucleoprotein complex"/>
    <property type="evidence" value="ECO:0007669"/>
    <property type="project" value="UniProtKB-KW"/>
</dbReference>
<evidence type="ECO:0000256" key="1">
    <source>
        <dbReference type="ARBA" id="ARBA00004229"/>
    </source>
</evidence>
<evidence type="ECO:0000256" key="5">
    <source>
        <dbReference type="ARBA" id="ARBA00022980"/>
    </source>
</evidence>
<dbReference type="InterPro" id="IPR035104">
    <property type="entry name" value="Ribosomal_protein_S1-like"/>
</dbReference>
<keyword evidence="6" id="KW-0687">Ribonucleoprotein</keyword>
<dbReference type="InterPro" id="IPR050437">
    <property type="entry name" value="Ribos_protein_bS1-like"/>
</dbReference>
<dbReference type="Gene3D" id="2.40.50.140">
    <property type="entry name" value="Nucleic acid-binding proteins"/>
    <property type="match status" value="3"/>
</dbReference>
<dbReference type="SMART" id="SM00316">
    <property type="entry name" value="S1"/>
    <property type="match status" value="3"/>
</dbReference>
<dbReference type="GO" id="GO:0003735">
    <property type="term" value="F:structural constituent of ribosome"/>
    <property type="evidence" value="ECO:0007669"/>
    <property type="project" value="TreeGrafter"/>
</dbReference>
<dbReference type="RefSeq" id="YP_009237443.1">
    <property type="nucleotide sequence ID" value="NC_029576.1"/>
</dbReference>
<dbReference type="Pfam" id="PF00575">
    <property type="entry name" value="S1"/>
    <property type="match status" value="3"/>
</dbReference>
<keyword evidence="5 8" id="KW-0689">Ribosomal protein</keyword>
<accession>A0A126G1Q9</accession>
<gene>
    <name evidence="8" type="primary">rps1</name>
</gene>
<reference evidence="8" key="1">
    <citation type="submission" date="2015-03" db="EMBL/GenBank/DDBJ databases">
        <title>Plastid genome analysis of the type material of Wildemania schizophylla (Bangiales, Rhodophyta).</title>
        <authorList>
            <person name="Hughey J.R."/>
        </authorList>
    </citation>
    <scope>NUCLEOTIDE SEQUENCE</scope>
</reference>
<evidence type="ECO:0000256" key="4">
    <source>
        <dbReference type="ARBA" id="ARBA00022640"/>
    </source>
</evidence>
<name>A0A126G1Q9_WILSC</name>
<dbReference type="GO" id="GO:0009507">
    <property type="term" value="C:chloroplast"/>
    <property type="evidence" value="ECO:0007669"/>
    <property type="project" value="UniProtKB-SubCell"/>
</dbReference>
<evidence type="ECO:0000256" key="2">
    <source>
        <dbReference type="ARBA" id="ARBA00006767"/>
    </source>
</evidence>
<organism evidence="8">
    <name type="scientific">Wildemania schizophylla</name>
    <name type="common">Red alga</name>
    <name type="synonym">Porphyra schizophylla</name>
    <dbReference type="NCBI Taxonomy" id="1134705"/>
    <lineage>
        <taxon>Eukaryota</taxon>
        <taxon>Rhodophyta</taxon>
        <taxon>Bangiophyceae</taxon>
        <taxon>Bangiales</taxon>
        <taxon>Bangiaceae</taxon>
        <taxon>Wildemania</taxon>
    </lineage>
</organism>
<evidence type="ECO:0000259" key="7">
    <source>
        <dbReference type="PROSITE" id="PS50126"/>
    </source>
</evidence>
<dbReference type="GO" id="GO:0005840">
    <property type="term" value="C:ribosome"/>
    <property type="evidence" value="ECO:0007669"/>
    <property type="project" value="UniProtKB-KW"/>
</dbReference>
<dbReference type="CDD" id="cd04465">
    <property type="entry name" value="S1_RPS1_repeat_ec2_hs2"/>
    <property type="match status" value="1"/>
</dbReference>
<geneLocation type="plastid" evidence="8"/>
<evidence type="ECO:0000256" key="3">
    <source>
        <dbReference type="ARBA" id="ARBA00022528"/>
    </source>
</evidence>
<dbReference type="AlphaFoldDB" id="A0A126G1Q9"/>
<dbReference type="EMBL" id="KR020505">
    <property type="protein sequence ID" value="AKS28490.1"/>
    <property type="molecule type" value="Genomic_DNA"/>
</dbReference>
<dbReference type="PROSITE" id="PS50126">
    <property type="entry name" value="S1"/>
    <property type="match status" value="3"/>
</dbReference>
<comment type="similarity">
    <text evidence="2">Belongs to the bacterial ribosomal protein bS1 family.</text>
</comment>
<protein>
    <submittedName>
        <fullName evidence="8">30S ribosomal protein S1</fullName>
    </submittedName>
</protein>
<dbReference type="PRINTS" id="PR00681">
    <property type="entry name" value="RIBOSOMALS1"/>
</dbReference>
<proteinExistence type="inferred from homology"/>
<keyword evidence="4 8" id="KW-0934">Plastid</keyword>
<dbReference type="GO" id="GO:0003729">
    <property type="term" value="F:mRNA binding"/>
    <property type="evidence" value="ECO:0007669"/>
    <property type="project" value="TreeGrafter"/>
</dbReference>
<comment type="subcellular location">
    <subcellularLocation>
        <location evidence="1">Plastid</location>
        <location evidence="1">Chloroplast</location>
    </subcellularLocation>
</comment>
<evidence type="ECO:0000256" key="6">
    <source>
        <dbReference type="ARBA" id="ARBA00023274"/>
    </source>
</evidence>
<dbReference type="CDD" id="cd05687">
    <property type="entry name" value="S1_RPS1_repeat_ec1_hs1"/>
    <property type="match status" value="1"/>
</dbReference>
<dbReference type="GO" id="GO:0006412">
    <property type="term" value="P:translation"/>
    <property type="evidence" value="ECO:0007669"/>
    <property type="project" value="TreeGrafter"/>
</dbReference>